<sequence length="155" mass="16830">MDLELVTATAAHAEVLGAELRAADAAECEALGLEPLTAPLESLRVSDHAGTALFGGRVGAMYGIRYELGVCSVGQRVGLLWLLTGRVVDEQPMAFHREAKRVLRALPRYLEVGFNLVDARHSSALRWLAVLGFRVLPAEPHGPHALPFHLVTRSF</sequence>
<accession>A0A2W5TPM7</accession>
<dbReference type="AlphaFoldDB" id="A0A2W5TPM7"/>
<evidence type="ECO:0008006" key="3">
    <source>
        <dbReference type="Google" id="ProtNLM"/>
    </source>
</evidence>
<proteinExistence type="predicted"/>
<dbReference type="EMBL" id="QFQP01000002">
    <property type="protein sequence ID" value="PZR17530.1"/>
    <property type="molecule type" value="Genomic_DNA"/>
</dbReference>
<reference evidence="1 2" key="1">
    <citation type="submission" date="2017-08" db="EMBL/GenBank/DDBJ databases">
        <title>Infants hospitalized years apart are colonized by the same room-sourced microbial strains.</title>
        <authorList>
            <person name="Brooks B."/>
            <person name="Olm M.R."/>
            <person name="Firek B.A."/>
            <person name="Baker R."/>
            <person name="Thomas B.C."/>
            <person name="Morowitz M.J."/>
            <person name="Banfield J.F."/>
        </authorList>
    </citation>
    <scope>NUCLEOTIDE SEQUENCE [LARGE SCALE GENOMIC DNA]</scope>
    <source>
        <strain evidence="1">S2_003_000_R2_14</strain>
    </source>
</reference>
<evidence type="ECO:0000313" key="1">
    <source>
        <dbReference type="EMBL" id="PZR17530.1"/>
    </source>
</evidence>
<comment type="caution">
    <text evidence="1">The sequence shown here is derived from an EMBL/GenBank/DDBJ whole genome shotgun (WGS) entry which is preliminary data.</text>
</comment>
<gene>
    <name evidence="1" type="ORF">DI536_04245</name>
</gene>
<organism evidence="1 2">
    <name type="scientific">Archangium gephyra</name>
    <dbReference type="NCBI Taxonomy" id="48"/>
    <lineage>
        <taxon>Bacteria</taxon>
        <taxon>Pseudomonadati</taxon>
        <taxon>Myxococcota</taxon>
        <taxon>Myxococcia</taxon>
        <taxon>Myxococcales</taxon>
        <taxon>Cystobacterineae</taxon>
        <taxon>Archangiaceae</taxon>
        <taxon>Archangium</taxon>
    </lineage>
</organism>
<dbReference type="Proteomes" id="UP000249061">
    <property type="component" value="Unassembled WGS sequence"/>
</dbReference>
<evidence type="ECO:0000313" key="2">
    <source>
        <dbReference type="Proteomes" id="UP000249061"/>
    </source>
</evidence>
<name>A0A2W5TPM7_9BACT</name>
<protein>
    <recommendedName>
        <fullName evidence="3">DUF2833 domain-containing protein</fullName>
    </recommendedName>
</protein>